<reference evidence="11 12" key="1">
    <citation type="submission" date="2024-09" db="EMBL/GenBank/DDBJ databases">
        <title>A chromosome-level genome assembly of Gray's grenadier anchovy, Coilia grayii.</title>
        <authorList>
            <person name="Fu Z."/>
        </authorList>
    </citation>
    <scope>NUCLEOTIDE SEQUENCE [LARGE SCALE GENOMIC DNA]</scope>
    <source>
        <strain evidence="11">G4</strain>
        <tissue evidence="11">Muscle</tissue>
    </source>
</reference>
<proteinExistence type="inferred from homology"/>
<evidence type="ECO:0000256" key="7">
    <source>
        <dbReference type="ARBA" id="ARBA00023180"/>
    </source>
</evidence>
<feature type="transmembrane region" description="Helical" evidence="9">
    <location>
        <begin position="146"/>
        <end position="167"/>
    </location>
</feature>
<evidence type="ECO:0000256" key="6">
    <source>
        <dbReference type="ARBA" id="ARBA00023136"/>
    </source>
</evidence>
<gene>
    <name evidence="11" type="ORF">ACEWY4_022040</name>
</gene>
<dbReference type="GO" id="GO:0016020">
    <property type="term" value="C:membrane"/>
    <property type="evidence" value="ECO:0007669"/>
    <property type="project" value="UniProtKB-SubCell"/>
</dbReference>
<comment type="subcellular location">
    <subcellularLocation>
        <location evidence="1">Membrane</location>
        <topology evidence="1">Single-pass type I membrane protein</topology>
    </subcellularLocation>
</comment>
<protein>
    <recommendedName>
        <fullName evidence="13">Sialomucin core protein 24</fullName>
    </recommendedName>
</protein>
<feature type="compositionally biased region" description="Low complexity" evidence="8">
    <location>
        <begin position="78"/>
        <end position="87"/>
    </location>
</feature>
<evidence type="ECO:0000256" key="1">
    <source>
        <dbReference type="ARBA" id="ARBA00004479"/>
    </source>
</evidence>
<evidence type="ECO:0000256" key="10">
    <source>
        <dbReference type="SAM" id="SignalP"/>
    </source>
</evidence>
<comment type="caution">
    <text evidence="11">The sequence shown here is derived from an EMBL/GenBank/DDBJ whole genome shotgun (WGS) entry which is preliminary data.</text>
</comment>
<accession>A0ABD1J4W0</accession>
<dbReference type="PANTHER" id="PTHR11337:SF8">
    <property type="entry name" value="VISGUN, ISOFORM E"/>
    <property type="match status" value="1"/>
</dbReference>
<dbReference type="AlphaFoldDB" id="A0ABD1J4W0"/>
<keyword evidence="5 9" id="KW-1133">Transmembrane helix</keyword>
<evidence type="ECO:0000256" key="8">
    <source>
        <dbReference type="SAM" id="MobiDB-lite"/>
    </source>
</evidence>
<evidence type="ECO:0000256" key="2">
    <source>
        <dbReference type="ARBA" id="ARBA00005341"/>
    </source>
</evidence>
<evidence type="ECO:0000256" key="9">
    <source>
        <dbReference type="SAM" id="Phobius"/>
    </source>
</evidence>
<evidence type="ECO:0008006" key="13">
    <source>
        <dbReference type="Google" id="ProtNLM"/>
    </source>
</evidence>
<sequence>MNWRLFHLTLLLAIFAGATYAQYDDCASIVMCDLCHSNTTECSWVECEGVGKCLNASEQNTTNCINTTCGATAVPSTSLPTTGPTTPHNSTFNSSTVEPTSANTTTPQPPTTTTHPSNATVPTSPSNVTVPTVSPSPSSKSATFDAASFVGGIVLVLGLQAVIFFLYKFCKSKDRNYHTL</sequence>
<feature type="chain" id="PRO_5044851573" description="Sialomucin core protein 24" evidence="10">
    <location>
        <begin position="22"/>
        <end position="180"/>
    </location>
</feature>
<dbReference type="PANTHER" id="PTHR11337">
    <property type="entry name" value="MUCIN/PORIMIN"/>
    <property type="match status" value="1"/>
</dbReference>
<keyword evidence="4 10" id="KW-0732">Signal</keyword>
<evidence type="ECO:0000256" key="4">
    <source>
        <dbReference type="ARBA" id="ARBA00022729"/>
    </source>
</evidence>
<organism evidence="11 12">
    <name type="scientific">Coilia grayii</name>
    <name type="common">Gray's grenadier anchovy</name>
    <dbReference type="NCBI Taxonomy" id="363190"/>
    <lineage>
        <taxon>Eukaryota</taxon>
        <taxon>Metazoa</taxon>
        <taxon>Chordata</taxon>
        <taxon>Craniata</taxon>
        <taxon>Vertebrata</taxon>
        <taxon>Euteleostomi</taxon>
        <taxon>Actinopterygii</taxon>
        <taxon>Neopterygii</taxon>
        <taxon>Teleostei</taxon>
        <taxon>Clupei</taxon>
        <taxon>Clupeiformes</taxon>
        <taxon>Clupeoidei</taxon>
        <taxon>Engraulidae</taxon>
        <taxon>Coilinae</taxon>
        <taxon>Coilia</taxon>
    </lineage>
</organism>
<keyword evidence="7" id="KW-0325">Glycoprotein</keyword>
<evidence type="ECO:0000313" key="11">
    <source>
        <dbReference type="EMBL" id="KAL2082222.1"/>
    </source>
</evidence>
<feature type="compositionally biased region" description="Polar residues" evidence="8">
    <location>
        <begin position="88"/>
        <end position="98"/>
    </location>
</feature>
<keyword evidence="12" id="KW-1185">Reference proteome</keyword>
<evidence type="ECO:0000256" key="5">
    <source>
        <dbReference type="ARBA" id="ARBA00022989"/>
    </source>
</evidence>
<evidence type="ECO:0000313" key="12">
    <source>
        <dbReference type="Proteomes" id="UP001591681"/>
    </source>
</evidence>
<feature type="region of interest" description="Disordered" evidence="8">
    <location>
        <begin position="78"/>
        <end position="137"/>
    </location>
</feature>
<dbReference type="Proteomes" id="UP001591681">
    <property type="component" value="Unassembled WGS sequence"/>
</dbReference>
<keyword evidence="6 9" id="KW-0472">Membrane</keyword>
<feature type="signal peptide" evidence="10">
    <location>
        <begin position="1"/>
        <end position="21"/>
    </location>
</feature>
<name>A0ABD1J4W0_9TELE</name>
<feature type="compositionally biased region" description="Low complexity" evidence="8">
    <location>
        <begin position="99"/>
        <end position="137"/>
    </location>
</feature>
<dbReference type="EMBL" id="JBHFQA010000019">
    <property type="protein sequence ID" value="KAL2082222.1"/>
    <property type="molecule type" value="Genomic_DNA"/>
</dbReference>
<dbReference type="InterPro" id="IPR007947">
    <property type="entry name" value="CD164_MGC24"/>
</dbReference>
<comment type="similarity">
    <text evidence="2">Belongs to the CD164 family.</text>
</comment>
<evidence type="ECO:0000256" key="3">
    <source>
        <dbReference type="ARBA" id="ARBA00022692"/>
    </source>
</evidence>
<dbReference type="Pfam" id="PF05283">
    <property type="entry name" value="MGC-24"/>
    <property type="match status" value="1"/>
</dbReference>
<keyword evidence="3 9" id="KW-0812">Transmembrane</keyword>